<proteinExistence type="predicted"/>
<dbReference type="Gene3D" id="1.25.40.20">
    <property type="entry name" value="Ankyrin repeat-containing domain"/>
    <property type="match status" value="2"/>
</dbReference>
<evidence type="ECO:0000256" key="1">
    <source>
        <dbReference type="ARBA" id="ARBA00022737"/>
    </source>
</evidence>
<organism evidence="4 5">
    <name type="scientific">Candidula unifasciata</name>
    <dbReference type="NCBI Taxonomy" id="100452"/>
    <lineage>
        <taxon>Eukaryota</taxon>
        <taxon>Metazoa</taxon>
        <taxon>Spiralia</taxon>
        <taxon>Lophotrochozoa</taxon>
        <taxon>Mollusca</taxon>
        <taxon>Gastropoda</taxon>
        <taxon>Heterobranchia</taxon>
        <taxon>Euthyneura</taxon>
        <taxon>Panpulmonata</taxon>
        <taxon>Eupulmonata</taxon>
        <taxon>Stylommatophora</taxon>
        <taxon>Helicina</taxon>
        <taxon>Helicoidea</taxon>
        <taxon>Geomitridae</taxon>
        <taxon>Candidula</taxon>
    </lineage>
</organism>
<dbReference type="OrthoDB" id="6047142at2759"/>
<evidence type="ECO:0000256" key="2">
    <source>
        <dbReference type="ARBA" id="ARBA00023043"/>
    </source>
</evidence>
<reference evidence="4" key="1">
    <citation type="submission" date="2021-04" db="EMBL/GenBank/DDBJ databases">
        <authorList>
            <consortium name="Molecular Ecology Group"/>
        </authorList>
    </citation>
    <scope>NUCLEOTIDE SEQUENCE</scope>
</reference>
<dbReference type="SUPFAM" id="SSF48403">
    <property type="entry name" value="Ankyrin repeat"/>
    <property type="match status" value="2"/>
</dbReference>
<accession>A0A8S4A1X9</accession>
<dbReference type="Proteomes" id="UP000678393">
    <property type="component" value="Unassembled WGS sequence"/>
</dbReference>
<evidence type="ECO:0000256" key="3">
    <source>
        <dbReference type="PROSITE-ProRule" id="PRU00023"/>
    </source>
</evidence>
<keyword evidence="2 3" id="KW-0040">ANK repeat</keyword>
<gene>
    <name evidence="4" type="ORF">CUNI_LOCUS21305</name>
</gene>
<dbReference type="PROSITE" id="PS50088">
    <property type="entry name" value="ANK_REPEAT"/>
    <property type="match status" value="1"/>
</dbReference>
<dbReference type="SMART" id="SM00248">
    <property type="entry name" value="ANK"/>
    <property type="match status" value="9"/>
</dbReference>
<sequence length="443" mass="49111">MSTRQQGERLIEAIKAGKIKIVKELLQNGCDPNCRVDDVSKCTPAIIIAVVNKRFDCLKALLEHGAAVDSRDKDGMTAAMYASDIGLHHYLHTLADHKADLNAVNEQGASLLMLAAKWDNFDCLHYLIDSDPPPDINRRDKHGRTALMYAAMHGRIDCLNLLIDSKADLNITDSVKGFTALMYALEQRESACANCLLDKEANVNVVVAGKAGDITALNLAFHSSKEGNGDSMIERLLRSGADLALSRLDQQFLHEMVAGGKKRIVRLMVINGCPPFDRVCREPCTFKFSEYRNPISPLCVALLSGHYDIAKYFIVNRFFTNYDMTVLPNDLGIRAKVQGKEDGGAEALAVLNLICSAPQTLNVLSFVTISDTVYKTSNVTERRDKIQRSDLPAPLQSRLLFTTKGCKICILSWHELSLIEDLEIQECTSCSECRGEGFRVKKR</sequence>
<dbReference type="InterPro" id="IPR002110">
    <property type="entry name" value="Ankyrin_rpt"/>
</dbReference>
<evidence type="ECO:0008006" key="6">
    <source>
        <dbReference type="Google" id="ProtNLM"/>
    </source>
</evidence>
<feature type="repeat" description="ANK" evidence="3">
    <location>
        <begin position="142"/>
        <end position="174"/>
    </location>
</feature>
<keyword evidence="1" id="KW-0677">Repeat</keyword>
<dbReference type="AlphaFoldDB" id="A0A8S4A1X9"/>
<dbReference type="PANTHER" id="PTHR24198">
    <property type="entry name" value="ANKYRIN REPEAT AND PROTEIN KINASE DOMAIN-CONTAINING PROTEIN"/>
    <property type="match status" value="1"/>
</dbReference>
<dbReference type="InterPro" id="IPR036770">
    <property type="entry name" value="Ankyrin_rpt-contain_sf"/>
</dbReference>
<dbReference type="Pfam" id="PF12796">
    <property type="entry name" value="Ank_2"/>
    <property type="match status" value="2"/>
</dbReference>
<dbReference type="PROSITE" id="PS50297">
    <property type="entry name" value="ANK_REP_REGION"/>
    <property type="match status" value="1"/>
</dbReference>
<protein>
    <recommendedName>
        <fullName evidence="6">Ankyrin repeat protein</fullName>
    </recommendedName>
</protein>
<dbReference type="EMBL" id="CAJHNH020008455">
    <property type="protein sequence ID" value="CAG5135747.1"/>
    <property type="molecule type" value="Genomic_DNA"/>
</dbReference>
<evidence type="ECO:0000313" key="4">
    <source>
        <dbReference type="EMBL" id="CAG5135747.1"/>
    </source>
</evidence>
<keyword evidence="5" id="KW-1185">Reference proteome</keyword>
<name>A0A8S4A1X9_9EUPU</name>
<evidence type="ECO:0000313" key="5">
    <source>
        <dbReference type="Proteomes" id="UP000678393"/>
    </source>
</evidence>
<comment type="caution">
    <text evidence="4">The sequence shown here is derived from an EMBL/GenBank/DDBJ whole genome shotgun (WGS) entry which is preliminary data.</text>
</comment>
<dbReference type="PANTHER" id="PTHR24198:SF165">
    <property type="entry name" value="ANKYRIN REPEAT-CONTAINING PROTEIN-RELATED"/>
    <property type="match status" value="1"/>
</dbReference>